<dbReference type="InterPro" id="IPR050373">
    <property type="entry name" value="Fibrinogen_C-term_domain"/>
</dbReference>
<dbReference type="InParanoid" id="T1G424"/>
<dbReference type="PROSITE" id="PS00514">
    <property type="entry name" value="FIBRINOGEN_C_1"/>
    <property type="match status" value="1"/>
</dbReference>
<dbReference type="CTD" id="20215822"/>
<dbReference type="Proteomes" id="UP000015101">
    <property type="component" value="Unassembled WGS sequence"/>
</dbReference>
<reference evidence="3 5" key="2">
    <citation type="journal article" date="2013" name="Nature">
        <title>Insights into bilaterian evolution from three spiralian genomes.</title>
        <authorList>
            <person name="Simakov O."/>
            <person name="Marletaz F."/>
            <person name="Cho S.J."/>
            <person name="Edsinger-Gonzales E."/>
            <person name="Havlak P."/>
            <person name="Hellsten U."/>
            <person name="Kuo D.H."/>
            <person name="Larsson T."/>
            <person name="Lv J."/>
            <person name="Arendt D."/>
            <person name="Savage R."/>
            <person name="Osoegawa K."/>
            <person name="de Jong P."/>
            <person name="Grimwood J."/>
            <person name="Chapman J.A."/>
            <person name="Shapiro H."/>
            <person name="Aerts A."/>
            <person name="Otillar R.P."/>
            <person name="Terry A.Y."/>
            <person name="Boore J.L."/>
            <person name="Grigoriev I.V."/>
            <person name="Lindberg D.R."/>
            <person name="Seaver E.C."/>
            <person name="Weisblat D.A."/>
            <person name="Putnam N.H."/>
            <person name="Rokhsar D.S."/>
        </authorList>
    </citation>
    <scope>NUCLEOTIDE SEQUENCE</scope>
</reference>
<dbReference type="PROSITE" id="PS51406">
    <property type="entry name" value="FIBRINOGEN_C_2"/>
    <property type="match status" value="1"/>
</dbReference>
<evidence type="ECO:0000313" key="3">
    <source>
        <dbReference type="EMBL" id="ESO03353.1"/>
    </source>
</evidence>
<dbReference type="HOGENOM" id="CLU_038628_6_2_1"/>
<dbReference type="SMART" id="SM00186">
    <property type="entry name" value="FBG"/>
    <property type="match status" value="1"/>
</dbReference>
<accession>T1G424</accession>
<gene>
    <name evidence="4" type="primary">20215822</name>
    <name evidence="3" type="ORF">HELRODRAFT_80592</name>
</gene>
<dbReference type="FunCoup" id="T1G424">
    <property type="interactions" value="30"/>
</dbReference>
<evidence type="ECO:0000313" key="5">
    <source>
        <dbReference type="Proteomes" id="UP000015101"/>
    </source>
</evidence>
<protein>
    <recommendedName>
        <fullName evidence="2">Fibrinogen C-terminal domain-containing protein</fullName>
    </recommendedName>
</protein>
<keyword evidence="5" id="KW-1185">Reference proteome</keyword>
<evidence type="ECO:0000259" key="2">
    <source>
        <dbReference type="PROSITE" id="PS51406"/>
    </source>
</evidence>
<dbReference type="OrthoDB" id="6273946at2759"/>
<dbReference type="KEGG" id="hro:HELRODRAFT_80592"/>
<evidence type="ECO:0000313" key="4">
    <source>
        <dbReference type="EnsemblMetazoa" id="HelroP80592"/>
    </source>
</evidence>
<dbReference type="GeneID" id="20215822"/>
<dbReference type="EMBL" id="KB096633">
    <property type="protein sequence ID" value="ESO03353.1"/>
    <property type="molecule type" value="Genomic_DNA"/>
</dbReference>
<dbReference type="CDD" id="cd00087">
    <property type="entry name" value="FReD"/>
    <property type="match status" value="1"/>
</dbReference>
<dbReference type="OMA" id="HESYSCA"/>
<name>T1G424_HELRO</name>
<dbReference type="AlphaFoldDB" id="T1G424"/>
<evidence type="ECO:0000256" key="1">
    <source>
        <dbReference type="ARBA" id="ARBA00023157"/>
    </source>
</evidence>
<dbReference type="Pfam" id="PF00147">
    <property type="entry name" value="Fibrinogen_C"/>
    <property type="match status" value="1"/>
</dbReference>
<dbReference type="Gene3D" id="3.90.215.10">
    <property type="entry name" value="Gamma Fibrinogen, chain A, domain 1"/>
    <property type="match status" value="1"/>
</dbReference>
<reference evidence="5" key="1">
    <citation type="submission" date="2012-12" db="EMBL/GenBank/DDBJ databases">
        <authorList>
            <person name="Hellsten U."/>
            <person name="Grimwood J."/>
            <person name="Chapman J.A."/>
            <person name="Shapiro H."/>
            <person name="Aerts A."/>
            <person name="Otillar R.P."/>
            <person name="Terry A.Y."/>
            <person name="Boore J.L."/>
            <person name="Simakov O."/>
            <person name="Marletaz F."/>
            <person name="Cho S.-J."/>
            <person name="Edsinger-Gonzales E."/>
            <person name="Havlak P."/>
            <person name="Kuo D.-H."/>
            <person name="Larsson T."/>
            <person name="Lv J."/>
            <person name="Arendt D."/>
            <person name="Savage R."/>
            <person name="Osoegawa K."/>
            <person name="de Jong P."/>
            <person name="Lindberg D.R."/>
            <person name="Seaver E.C."/>
            <person name="Weisblat D.A."/>
            <person name="Putnam N.H."/>
            <person name="Grigoriev I.V."/>
            <person name="Rokhsar D.S."/>
        </authorList>
    </citation>
    <scope>NUCLEOTIDE SEQUENCE</scope>
</reference>
<dbReference type="EnsemblMetazoa" id="HelroT80592">
    <property type="protein sequence ID" value="HelroP80592"/>
    <property type="gene ID" value="HelroG80592"/>
</dbReference>
<reference evidence="4" key="3">
    <citation type="submission" date="2015-06" db="UniProtKB">
        <authorList>
            <consortium name="EnsemblMetazoa"/>
        </authorList>
    </citation>
    <scope>IDENTIFICATION</scope>
</reference>
<dbReference type="RefSeq" id="XP_009018501.1">
    <property type="nucleotide sequence ID" value="XM_009020253.1"/>
</dbReference>
<dbReference type="STRING" id="6412.T1G424"/>
<dbReference type="SUPFAM" id="SSF56496">
    <property type="entry name" value="Fibrinogen C-terminal domain-like"/>
    <property type="match status" value="1"/>
</dbReference>
<dbReference type="GO" id="GO:0005615">
    <property type="term" value="C:extracellular space"/>
    <property type="evidence" value="ECO:0000318"/>
    <property type="project" value="GO_Central"/>
</dbReference>
<keyword evidence="1" id="KW-1015">Disulfide bond</keyword>
<dbReference type="EMBL" id="AMQM01004635">
    <property type="status" value="NOT_ANNOTATED_CDS"/>
    <property type="molecule type" value="Genomic_DNA"/>
</dbReference>
<dbReference type="InterPro" id="IPR002181">
    <property type="entry name" value="Fibrinogen_a/b/g_C_dom"/>
</dbReference>
<dbReference type="eggNOG" id="KOG2579">
    <property type="taxonomic scope" value="Eukaryota"/>
</dbReference>
<organism evidence="4 5">
    <name type="scientific">Helobdella robusta</name>
    <name type="common">Californian leech</name>
    <dbReference type="NCBI Taxonomy" id="6412"/>
    <lineage>
        <taxon>Eukaryota</taxon>
        <taxon>Metazoa</taxon>
        <taxon>Spiralia</taxon>
        <taxon>Lophotrochozoa</taxon>
        <taxon>Annelida</taxon>
        <taxon>Clitellata</taxon>
        <taxon>Hirudinea</taxon>
        <taxon>Rhynchobdellida</taxon>
        <taxon>Glossiphoniidae</taxon>
        <taxon>Helobdella</taxon>
    </lineage>
</organism>
<feature type="domain" description="Fibrinogen C-terminal" evidence="2">
    <location>
        <begin position="1"/>
        <end position="170"/>
    </location>
</feature>
<dbReference type="PANTHER" id="PTHR19143">
    <property type="entry name" value="FIBRINOGEN/TENASCIN/ANGIOPOEITIN"/>
    <property type="match status" value="1"/>
</dbReference>
<sequence>VIQRRMDGSENFFRNWEDYKNGFGDPCKEFWIGNDNLYRLTSRNSYKLVVVLADFERNVACAAYDSFNVGSPASNYTLNIGKYIGTAGDSLAGHNGMQFSTYDRDNDHESYSCAAYFQGAWWYNRCHLSNLNGRYLSGFYNTSYANGINWKTFRGFYYSLAFTEMRIELI</sequence>
<dbReference type="InterPro" id="IPR036056">
    <property type="entry name" value="Fibrinogen-like_C"/>
</dbReference>
<dbReference type="InterPro" id="IPR014716">
    <property type="entry name" value="Fibrinogen_a/b/g_C_1"/>
</dbReference>
<proteinExistence type="predicted"/>
<dbReference type="InterPro" id="IPR020837">
    <property type="entry name" value="Fibrinogen_CS"/>
</dbReference>
<dbReference type="PANTHER" id="PTHR19143:SF458">
    <property type="entry name" value="FIBRINOGEN C-TERMINAL DOMAIN-CONTAINING PROTEIN-RELATED"/>
    <property type="match status" value="1"/>
</dbReference>